<dbReference type="GO" id="GO:0008654">
    <property type="term" value="P:phospholipid biosynthetic process"/>
    <property type="evidence" value="ECO:0007669"/>
    <property type="project" value="TreeGrafter"/>
</dbReference>
<evidence type="ECO:0000313" key="2">
    <source>
        <dbReference type="EMBL" id="KAG7195464.1"/>
    </source>
</evidence>
<proteinExistence type="predicted"/>
<gene>
    <name evidence="2" type="ORF">KQ657_003226</name>
</gene>
<evidence type="ECO:0000313" key="3">
    <source>
        <dbReference type="Proteomes" id="UP000790833"/>
    </source>
</evidence>
<feature type="compositionally biased region" description="Low complexity" evidence="1">
    <location>
        <begin position="52"/>
        <end position="74"/>
    </location>
</feature>
<dbReference type="OrthoDB" id="2441642at2759"/>
<dbReference type="EMBL" id="JAHMUF010000003">
    <property type="protein sequence ID" value="KAG7195464.1"/>
    <property type="molecule type" value="Genomic_DNA"/>
</dbReference>
<evidence type="ECO:0000256" key="1">
    <source>
        <dbReference type="SAM" id="MobiDB-lite"/>
    </source>
</evidence>
<dbReference type="GO" id="GO:0003714">
    <property type="term" value="F:transcription corepressor activity"/>
    <property type="evidence" value="ECO:0007669"/>
    <property type="project" value="InterPro"/>
</dbReference>
<feature type="region of interest" description="Disordered" evidence="1">
    <location>
        <begin position="310"/>
        <end position="357"/>
    </location>
</feature>
<dbReference type="RefSeq" id="XP_043051009.1">
    <property type="nucleotide sequence ID" value="XM_043193957.1"/>
</dbReference>
<reference evidence="2" key="1">
    <citation type="submission" date="2021-03" db="EMBL/GenBank/DDBJ databases">
        <authorList>
            <person name="Palmer J.M."/>
        </authorList>
    </citation>
    <scope>NUCLEOTIDE SEQUENCE</scope>
    <source>
        <strain evidence="2">ARV_011</strain>
    </source>
</reference>
<organism evidence="2 3">
    <name type="scientific">Scheffersomyces spartinae</name>
    <dbReference type="NCBI Taxonomy" id="45513"/>
    <lineage>
        <taxon>Eukaryota</taxon>
        <taxon>Fungi</taxon>
        <taxon>Dikarya</taxon>
        <taxon>Ascomycota</taxon>
        <taxon>Saccharomycotina</taxon>
        <taxon>Pichiomycetes</taxon>
        <taxon>Debaryomycetaceae</taxon>
        <taxon>Scheffersomyces</taxon>
    </lineage>
</organism>
<comment type="caution">
    <text evidence="2">The sequence shown here is derived from an EMBL/GenBank/DDBJ whole genome shotgun (WGS) entry which is preliminary data.</text>
</comment>
<dbReference type="Pfam" id="PF08618">
    <property type="entry name" value="Opi1"/>
    <property type="match status" value="1"/>
</dbReference>
<feature type="region of interest" description="Disordered" evidence="1">
    <location>
        <begin position="441"/>
        <end position="463"/>
    </location>
</feature>
<sequence>MTYKMEEEYDMEDEHTHDLTAVDNSAENSAAEDSNSKRSKSVESYTDDYDSTDSNATKTNTNNTNEKTASSSTSQDVDMVSAAEALTQLTRQSTASPPASPFPSVTGDNMIVLTLPSQQHPLVKTVNQVTRHPIVTNAVKYYEELKRNFASFNYAAGFIEKAAIPMVSKIEDELNERHRIKMESKKKRSLLEATLDEKESLNSKYDGFSDDERGLTPQLSVTSSTLQNVAYDTKKRLQFCVHILRLATEHISSKVNLLQQKVIEKEKEIKEQREVQDSTVQQQETKKEIITTVRKVFRLISNFRPSLLTTAPTVPSTSVPSPTSTPGPVHSTLSPISPSDDPRLESTPATPQALSDPQYAMGELKESIRNIVLSLPRAIQHANSTQQANDRILVVAKESLEMIARLSKVFNEQLAKAEDWVTGEEQHLENKEHMLQAEALETVEESGNEERRLKRSKLDLNEV</sequence>
<name>A0A9P7VCQ3_9ASCO</name>
<dbReference type="Proteomes" id="UP000790833">
    <property type="component" value="Unassembled WGS sequence"/>
</dbReference>
<dbReference type="PANTHER" id="PTHR38406">
    <property type="entry name" value="TRANSCRIPTIONAL REPRESSOR OPI1"/>
    <property type="match status" value="1"/>
</dbReference>
<dbReference type="GO" id="GO:0005634">
    <property type="term" value="C:nucleus"/>
    <property type="evidence" value="ECO:0007669"/>
    <property type="project" value="TreeGrafter"/>
</dbReference>
<feature type="compositionally biased region" description="Low complexity" evidence="1">
    <location>
        <begin position="310"/>
        <end position="332"/>
    </location>
</feature>
<dbReference type="GO" id="GO:0006357">
    <property type="term" value="P:regulation of transcription by RNA polymerase II"/>
    <property type="evidence" value="ECO:0007669"/>
    <property type="project" value="TreeGrafter"/>
</dbReference>
<accession>A0A9P7VCQ3</accession>
<feature type="region of interest" description="Disordered" evidence="1">
    <location>
        <begin position="1"/>
        <end position="77"/>
    </location>
</feature>
<dbReference type="GeneID" id="66116600"/>
<dbReference type="InterPro" id="IPR013927">
    <property type="entry name" value="TF_Opi1_Ccg-8"/>
</dbReference>
<keyword evidence="3" id="KW-1185">Reference proteome</keyword>
<dbReference type="PANTHER" id="PTHR38406:SF1">
    <property type="entry name" value="TRANSCRIPTIONAL REPRESSOR OPI1"/>
    <property type="match status" value="1"/>
</dbReference>
<dbReference type="GO" id="GO:0030968">
    <property type="term" value="P:endoplasmic reticulum unfolded protein response"/>
    <property type="evidence" value="ECO:0007669"/>
    <property type="project" value="TreeGrafter"/>
</dbReference>
<dbReference type="GO" id="GO:0005783">
    <property type="term" value="C:endoplasmic reticulum"/>
    <property type="evidence" value="ECO:0007669"/>
    <property type="project" value="TreeGrafter"/>
</dbReference>
<feature type="compositionally biased region" description="Low complexity" evidence="1">
    <location>
        <begin position="23"/>
        <end position="33"/>
    </location>
</feature>
<dbReference type="AlphaFoldDB" id="A0A9P7VCQ3"/>
<protein>
    <submittedName>
        <fullName evidence="2">Uncharacterized protein</fullName>
    </submittedName>
</protein>
<feature type="compositionally biased region" description="Basic and acidic residues" evidence="1">
    <location>
        <begin position="448"/>
        <end position="463"/>
    </location>
</feature>